<proteinExistence type="predicted"/>
<comment type="caution">
    <text evidence="2">The sequence shown here is derived from an EMBL/GenBank/DDBJ whole genome shotgun (WGS) entry which is preliminary data.</text>
</comment>
<keyword evidence="3" id="KW-1185">Reference proteome</keyword>
<sequence>MKRSPLPFFCCVLAMIFLCSFSAVAEAKTVYPLQLKAGTPSVWTQWRTLPAGDLKVSIDNKGPGPIHFYVLTHCGHLECPTLVSGEVKAGEHLRIEIPHPSGKYMFKLDNDEKLSSFADAVFSQESPKMAP</sequence>
<evidence type="ECO:0000256" key="1">
    <source>
        <dbReference type="SAM" id="SignalP"/>
    </source>
</evidence>
<feature type="chain" id="PRO_5045575330" description="EfeO-type cupredoxin-like domain-containing protein" evidence="1">
    <location>
        <begin position="26"/>
        <end position="131"/>
    </location>
</feature>
<evidence type="ECO:0008006" key="4">
    <source>
        <dbReference type="Google" id="ProtNLM"/>
    </source>
</evidence>
<protein>
    <recommendedName>
        <fullName evidence="4">EfeO-type cupredoxin-like domain-containing protein</fullName>
    </recommendedName>
</protein>
<keyword evidence="1" id="KW-0732">Signal</keyword>
<accession>A0ABW2RKN5</accession>
<organism evidence="2 3">
    <name type="scientific">Laceyella putida</name>
    <dbReference type="NCBI Taxonomy" id="110101"/>
    <lineage>
        <taxon>Bacteria</taxon>
        <taxon>Bacillati</taxon>
        <taxon>Bacillota</taxon>
        <taxon>Bacilli</taxon>
        <taxon>Bacillales</taxon>
        <taxon>Thermoactinomycetaceae</taxon>
        <taxon>Laceyella</taxon>
    </lineage>
</organism>
<name>A0ABW2RKN5_9BACL</name>
<evidence type="ECO:0000313" key="2">
    <source>
        <dbReference type="EMBL" id="MFC7441627.1"/>
    </source>
</evidence>
<dbReference type="EMBL" id="JBHTBW010000031">
    <property type="protein sequence ID" value="MFC7441627.1"/>
    <property type="molecule type" value="Genomic_DNA"/>
</dbReference>
<gene>
    <name evidence="2" type="ORF">ACFQNG_10825</name>
</gene>
<dbReference type="Proteomes" id="UP001596500">
    <property type="component" value="Unassembled WGS sequence"/>
</dbReference>
<feature type="signal peptide" evidence="1">
    <location>
        <begin position="1"/>
        <end position="25"/>
    </location>
</feature>
<reference evidence="3" key="1">
    <citation type="journal article" date="2019" name="Int. J. Syst. Evol. Microbiol.">
        <title>The Global Catalogue of Microorganisms (GCM) 10K type strain sequencing project: providing services to taxonomists for standard genome sequencing and annotation.</title>
        <authorList>
            <consortium name="The Broad Institute Genomics Platform"/>
            <consortium name="The Broad Institute Genome Sequencing Center for Infectious Disease"/>
            <person name="Wu L."/>
            <person name="Ma J."/>
        </authorList>
    </citation>
    <scope>NUCLEOTIDE SEQUENCE [LARGE SCALE GENOMIC DNA]</scope>
    <source>
        <strain evidence="3">CGMCC 1.12942</strain>
    </source>
</reference>
<evidence type="ECO:0000313" key="3">
    <source>
        <dbReference type="Proteomes" id="UP001596500"/>
    </source>
</evidence>
<dbReference type="RefSeq" id="WP_379864940.1">
    <property type="nucleotide sequence ID" value="NZ_JBHTBW010000031.1"/>
</dbReference>